<keyword evidence="2" id="KW-0472">Membrane</keyword>
<accession>A0AAW1PB56</accession>
<reference evidence="3 4" key="1">
    <citation type="journal article" date="2024" name="Nat. Commun.">
        <title>Phylogenomics reveals the evolutionary origins of lichenization in chlorophyte algae.</title>
        <authorList>
            <person name="Puginier C."/>
            <person name="Libourel C."/>
            <person name="Otte J."/>
            <person name="Skaloud P."/>
            <person name="Haon M."/>
            <person name="Grisel S."/>
            <person name="Petersen M."/>
            <person name="Berrin J.G."/>
            <person name="Delaux P.M."/>
            <person name="Dal Grande F."/>
            <person name="Keller J."/>
        </authorList>
    </citation>
    <scope>NUCLEOTIDE SEQUENCE [LARGE SCALE GENOMIC DNA]</scope>
    <source>
        <strain evidence="3 4">SAG 2043</strain>
    </source>
</reference>
<keyword evidence="2" id="KW-0812">Transmembrane</keyword>
<evidence type="ECO:0000256" key="1">
    <source>
        <dbReference type="SAM" id="MobiDB-lite"/>
    </source>
</evidence>
<dbReference type="AlphaFoldDB" id="A0AAW1PB56"/>
<dbReference type="GO" id="GO:0006952">
    <property type="term" value="P:defense response"/>
    <property type="evidence" value="ECO:0007669"/>
    <property type="project" value="InterPro"/>
</dbReference>
<dbReference type="PANTHER" id="PTHR36359:SF1">
    <property type="entry name" value="PROTEIN RESISTANCE TO PHYTOPHTHORA 1, CHLOROPLASTIC"/>
    <property type="match status" value="1"/>
</dbReference>
<keyword evidence="2" id="KW-1133">Transmembrane helix</keyword>
<feature type="transmembrane region" description="Helical" evidence="2">
    <location>
        <begin position="104"/>
        <end position="129"/>
    </location>
</feature>
<name>A0AAW1PB56_9CHLO</name>
<feature type="region of interest" description="Disordered" evidence="1">
    <location>
        <begin position="15"/>
        <end position="45"/>
    </location>
</feature>
<protein>
    <submittedName>
        <fullName evidence="3">Uncharacterized protein</fullName>
    </submittedName>
</protein>
<dbReference type="EMBL" id="JALJOR010000015">
    <property type="protein sequence ID" value="KAK9805651.1"/>
    <property type="molecule type" value="Genomic_DNA"/>
</dbReference>
<feature type="transmembrane region" description="Helical" evidence="2">
    <location>
        <begin position="165"/>
        <end position="184"/>
    </location>
</feature>
<organism evidence="3 4">
    <name type="scientific">[Myrmecia] bisecta</name>
    <dbReference type="NCBI Taxonomy" id="41462"/>
    <lineage>
        <taxon>Eukaryota</taxon>
        <taxon>Viridiplantae</taxon>
        <taxon>Chlorophyta</taxon>
        <taxon>core chlorophytes</taxon>
        <taxon>Trebouxiophyceae</taxon>
        <taxon>Trebouxiales</taxon>
        <taxon>Trebouxiaceae</taxon>
        <taxon>Myrmecia</taxon>
    </lineage>
</organism>
<dbReference type="Proteomes" id="UP001489004">
    <property type="component" value="Unassembled WGS sequence"/>
</dbReference>
<evidence type="ECO:0000313" key="4">
    <source>
        <dbReference type="Proteomes" id="UP001489004"/>
    </source>
</evidence>
<comment type="caution">
    <text evidence="3">The sequence shown here is derived from an EMBL/GenBank/DDBJ whole genome shotgun (WGS) entry which is preliminary data.</text>
</comment>
<proteinExistence type="predicted"/>
<evidence type="ECO:0000313" key="3">
    <source>
        <dbReference type="EMBL" id="KAK9805651.1"/>
    </source>
</evidence>
<feature type="transmembrane region" description="Helical" evidence="2">
    <location>
        <begin position="135"/>
        <end position="153"/>
    </location>
</feature>
<dbReference type="PANTHER" id="PTHR36359">
    <property type="entry name" value="PROTEIN RESISTANCE TO PHYTOPHTHORA 1, CHLOROPLASTIC"/>
    <property type="match status" value="1"/>
</dbReference>
<evidence type="ECO:0000256" key="2">
    <source>
        <dbReference type="SAM" id="Phobius"/>
    </source>
</evidence>
<feature type="transmembrane region" description="Helical" evidence="2">
    <location>
        <begin position="190"/>
        <end position="208"/>
    </location>
</feature>
<sequence length="217" mass="23427">MSASLAATSLCAPPVPVKTRACAPPKTASSSAEEETSTSDHSKTLESLTNLLPAEVKEAAAQIEQKAKKASPAKEVNKFARDAASTFAPRPSGAVKNPAFKGSLLYTIFEVQAWLSLVVGGLLSYNIIFPTDEPSIARLIGMWSIWMFTVPSLRARECTAAEKDWLNYLFLLIPIINVGLPFVWKSFPFIYTADVAALAGMYLWKVGLPKDDSNSAA</sequence>
<gene>
    <name evidence="3" type="ORF">WJX72_010235</name>
</gene>
<dbReference type="InterPro" id="IPR044966">
    <property type="entry name" value="RPH1"/>
</dbReference>
<keyword evidence="4" id="KW-1185">Reference proteome</keyword>